<dbReference type="CDD" id="cd07377">
    <property type="entry name" value="WHTH_GntR"/>
    <property type="match status" value="1"/>
</dbReference>
<dbReference type="SMART" id="SM00345">
    <property type="entry name" value="HTH_GNTR"/>
    <property type="match status" value="1"/>
</dbReference>
<dbReference type="PANTHER" id="PTHR46577">
    <property type="entry name" value="HTH-TYPE TRANSCRIPTIONAL REGULATORY PROTEIN GABR"/>
    <property type="match status" value="1"/>
</dbReference>
<dbReference type="Gene3D" id="3.90.1150.10">
    <property type="entry name" value="Aspartate Aminotransferase, domain 1"/>
    <property type="match status" value="1"/>
</dbReference>
<dbReference type="InterPro" id="IPR015422">
    <property type="entry name" value="PyrdxlP-dep_Trfase_small"/>
</dbReference>
<evidence type="ECO:0000313" key="7">
    <source>
        <dbReference type="EMBL" id="USG62646.1"/>
    </source>
</evidence>
<dbReference type="Pfam" id="PF00392">
    <property type="entry name" value="GntR"/>
    <property type="match status" value="1"/>
</dbReference>
<dbReference type="Gene3D" id="1.10.10.10">
    <property type="entry name" value="Winged helix-like DNA-binding domain superfamily/Winged helix DNA-binding domain"/>
    <property type="match status" value="1"/>
</dbReference>
<evidence type="ECO:0000256" key="4">
    <source>
        <dbReference type="ARBA" id="ARBA00023125"/>
    </source>
</evidence>
<reference evidence="7" key="1">
    <citation type="submission" date="2022-06" db="EMBL/GenBank/DDBJ databases">
        <title>Sneathiella actinostolidae sp. nov., isolated from a sea anemonein the Western Pacific Ocean.</title>
        <authorList>
            <person name="Wei M.J."/>
        </authorList>
    </citation>
    <scope>NUCLEOTIDE SEQUENCE</scope>
    <source>
        <strain evidence="7">PHK-P5</strain>
    </source>
</reference>
<dbReference type="EMBL" id="CP098747">
    <property type="protein sequence ID" value="USG62646.1"/>
    <property type="molecule type" value="Genomic_DNA"/>
</dbReference>
<gene>
    <name evidence="7" type="ORF">NBZ79_06605</name>
</gene>
<keyword evidence="2" id="KW-0663">Pyridoxal phosphate</keyword>
<dbReference type="Proteomes" id="UP001056291">
    <property type="component" value="Chromosome"/>
</dbReference>
<dbReference type="SUPFAM" id="SSF53383">
    <property type="entry name" value="PLP-dependent transferases"/>
    <property type="match status" value="1"/>
</dbReference>
<evidence type="ECO:0000256" key="3">
    <source>
        <dbReference type="ARBA" id="ARBA00023015"/>
    </source>
</evidence>
<dbReference type="InterPro" id="IPR000524">
    <property type="entry name" value="Tscrpt_reg_HTH_GntR"/>
</dbReference>
<evidence type="ECO:0000256" key="1">
    <source>
        <dbReference type="ARBA" id="ARBA00005384"/>
    </source>
</evidence>
<dbReference type="SUPFAM" id="SSF46785">
    <property type="entry name" value="Winged helix' DNA-binding domain"/>
    <property type="match status" value="1"/>
</dbReference>
<dbReference type="Pfam" id="PF00155">
    <property type="entry name" value="Aminotran_1_2"/>
    <property type="match status" value="1"/>
</dbReference>
<keyword evidence="4" id="KW-0238">DNA-binding</keyword>
<keyword evidence="5" id="KW-0804">Transcription</keyword>
<evidence type="ECO:0000259" key="6">
    <source>
        <dbReference type="PROSITE" id="PS50949"/>
    </source>
</evidence>
<dbReference type="InterPro" id="IPR051446">
    <property type="entry name" value="HTH_trans_reg/aminotransferase"/>
</dbReference>
<dbReference type="CDD" id="cd00609">
    <property type="entry name" value="AAT_like"/>
    <property type="match status" value="1"/>
</dbReference>
<name>A0ABY4W641_9PROT</name>
<evidence type="ECO:0000313" key="8">
    <source>
        <dbReference type="Proteomes" id="UP001056291"/>
    </source>
</evidence>
<dbReference type="PROSITE" id="PS50949">
    <property type="entry name" value="HTH_GNTR"/>
    <property type="match status" value="1"/>
</dbReference>
<keyword evidence="7" id="KW-0032">Aminotransferase</keyword>
<dbReference type="PANTHER" id="PTHR46577:SF1">
    <property type="entry name" value="HTH-TYPE TRANSCRIPTIONAL REGULATORY PROTEIN GABR"/>
    <property type="match status" value="1"/>
</dbReference>
<sequence length="461" mass="51309">MRKFEEITERIIGMIQQGELKAGERLPSHRDLAYDYNCSVGTASRAYGELERRGYTYGKVGQGTFIYGTEADDAAIGRGAFFPKDSWVSGESQLVNLSQNNYYHKDTDARMRDAFLQLSTENKPSRYLEYFDSRGRPQDRGVAANWISEQIEQVDPENIIITQGAQPGLYVAMAALANPGDMVATEAFGYPGIRAAAHELDLRLAPVAMDQDGLIPEEFEAICRRSSVKLLVTMPTGHNPTGTTQPLERRQKILEIARTHNVLIVEDAVYAPLQGASPPAYIDLDPDRALYLTSLSKVFSPGLRVGYMVAPTNLVPRLATKLTAISWMTSAITLDMANFFLQRGIVDIQAENLIEICHHRELQAMEILYPWIKHLGGGEYSSLAHLWIELPPEQNMTEFVAAARREHIVIIAGDSFAMSKSVPVNHIRVCLMSEPDDKRLERALTRLAALLAQPTSPVMVT</sequence>
<dbReference type="InterPro" id="IPR036388">
    <property type="entry name" value="WH-like_DNA-bd_sf"/>
</dbReference>
<evidence type="ECO:0000256" key="2">
    <source>
        <dbReference type="ARBA" id="ARBA00022898"/>
    </source>
</evidence>
<dbReference type="Gene3D" id="3.40.640.10">
    <property type="entry name" value="Type I PLP-dependent aspartate aminotransferase-like (Major domain)"/>
    <property type="match status" value="1"/>
</dbReference>
<keyword evidence="8" id="KW-1185">Reference proteome</keyword>
<dbReference type="GO" id="GO:0008483">
    <property type="term" value="F:transaminase activity"/>
    <property type="evidence" value="ECO:0007669"/>
    <property type="project" value="UniProtKB-KW"/>
</dbReference>
<dbReference type="InterPro" id="IPR036390">
    <property type="entry name" value="WH_DNA-bd_sf"/>
</dbReference>
<accession>A0ABY4W641</accession>
<dbReference type="InterPro" id="IPR015424">
    <property type="entry name" value="PyrdxlP-dep_Trfase"/>
</dbReference>
<dbReference type="InterPro" id="IPR015421">
    <property type="entry name" value="PyrdxlP-dep_Trfase_major"/>
</dbReference>
<evidence type="ECO:0000256" key="5">
    <source>
        <dbReference type="ARBA" id="ARBA00023163"/>
    </source>
</evidence>
<organism evidence="7 8">
    <name type="scientific">Sneathiella marina</name>
    <dbReference type="NCBI Taxonomy" id="2950108"/>
    <lineage>
        <taxon>Bacteria</taxon>
        <taxon>Pseudomonadati</taxon>
        <taxon>Pseudomonadota</taxon>
        <taxon>Alphaproteobacteria</taxon>
        <taxon>Sneathiellales</taxon>
        <taxon>Sneathiellaceae</taxon>
        <taxon>Sneathiella</taxon>
    </lineage>
</organism>
<feature type="domain" description="HTH gntR-type" evidence="6">
    <location>
        <begin position="1"/>
        <end position="69"/>
    </location>
</feature>
<proteinExistence type="inferred from homology"/>
<protein>
    <submittedName>
        <fullName evidence="7">PLP-dependent aminotransferase family protein</fullName>
    </submittedName>
</protein>
<keyword evidence="7" id="KW-0808">Transferase</keyword>
<dbReference type="InterPro" id="IPR004839">
    <property type="entry name" value="Aminotransferase_I/II_large"/>
</dbReference>
<keyword evidence="3" id="KW-0805">Transcription regulation</keyword>
<dbReference type="RefSeq" id="WP_251936614.1">
    <property type="nucleotide sequence ID" value="NZ_CP098747.1"/>
</dbReference>
<comment type="similarity">
    <text evidence="1">In the C-terminal section; belongs to the class-I pyridoxal-phosphate-dependent aminotransferase family.</text>
</comment>